<reference evidence="1" key="1">
    <citation type="submission" date="2018-06" db="EMBL/GenBank/DDBJ databases">
        <authorList>
            <person name="Zhirakovskaya E."/>
        </authorList>
    </citation>
    <scope>NUCLEOTIDE SEQUENCE</scope>
</reference>
<evidence type="ECO:0000313" key="1">
    <source>
        <dbReference type="EMBL" id="VAW90564.1"/>
    </source>
</evidence>
<dbReference type="AlphaFoldDB" id="A0A3B1AA09"/>
<evidence type="ECO:0008006" key="2">
    <source>
        <dbReference type="Google" id="ProtNLM"/>
    </source>
</evidence>
<dbReference type="EMBL" id="UOFR01000001">
    <property type="protein sequence ID" value="VAW90564.1"/>
    <property type="molecule type" value="Genomic_DNA"/>
</dbReference>
<protein>
    <recommendedName>
        <fullName evidence="2">Outer membrane protein beta-barrel domain-containing protein</fullName>
    </recommendedName>
</protein>
<name>A0A3B1AA09_9ZZZZ</name>
<gene>
    <name evidence="1" type="ORF">MNBD_GAMMA21-5</name>
</gene>
<organism evidence="1">
    <name type="scientific">hydrothermal vent metagenome</name>
    <dbReference type="NCBI Taxonomy" id="652676"/>
    <lineage>
        <taxon>unclassified sequences</taxon>
        <taxon>metagenomes</taxon>
        <taxon>ecological metagenomes</taxon>
    </lineage>
</organism>
<accession>A0A3B1AA09</accession>
<proteinExistence type="predicted"/>
<sequence>MSPSSPVSADIDFLAELGLHFGGDDLITVTFSDGSSSTIKAGEFFALDLGVAWDMGNMEGRVTGGWKYDGISAADGKIDLSRYTHQFILLFKTGKWRFGDGYTYHFNVEVDGSGVASVADSEFDDALGWTAQTNYFFTENVYIGLVYTDIEYDRLATLGNSNKTFDASSIAFTVGGRW</sequence>